<evidence type="ECO:0000313" key="2">
    <source>
        <dbReference type="EMBL" id="MCD5314842.1"/>
    </source>
</evidence>
<name>A0A9X1NGX8_9ACTN</name>
<sequence length="71" mass="7257">MTPTPNPSPWVKASKSGPDNACVEMRCAGGAIEIRDTKAIGAGPTLRSAPAGFASWLAGAKRGEFDGLIEA</sequence>
<dbReference type="Proteomes" id="UP001138997">
    <property type="component" value="Unassembled WGS sequence"/>
</dbReference>
<dbReference type="EMBL" id="JAJOMB010000018">
    <property type="protein sequence ID" value="MCD5314842.1"/>
    <property type="molecule type" value="Genomic_DNA"/>
</dbReference>
<comment type="caution">
    <text evidence="2">The sequence shown here is derived from an EMBL/GenBank/DDBJ whole genome shotgun (WGS) entry which is preliminary data.</text>
</comment>
<accession>A0A9X1NGX8</accession>
<evidence type="ECO:0000313" key="3">
    <source>
        <dbReference type="Proteomes" id="UP001138997"/>
    </source>
</evidence>
<proteinExistence type="predicted"/>
<dbReference type="InterPro" id="IPR007278">
    <property type="entry name" value="DUF397"/>
</dbReference>
<dbReference type="AlphaFoldDB" id="A0A9X1NGX8"/>
<evidence type="ECO:0000259" key="1">
    <source>
        <dbReference type="Pfam" id="PF04149"/>
    </source>
</evidence>
<gene>
    <name evidence="2" type="ORF">LR394_28465</name>
</gene>
<dbReference type="RefSeq" id="WP_231447646.1">
    <property type="nucleotide sequence ID" value="NZ_JAJOMB010000018.1"/>
</dbReference>
<reference evidence="2" key="1">
    <citation type="submission" date="2021-11" db="EMBL/GenBank/DDBJ databases">
        <title>Streptomyces corallinus and Kineosporia corallina sp. nov., two new coral-derived marine actinobacteria.</title>
        <authorList>
            <person name="Buangrab K."/>
            <person name="Sutthacheep M."/>
            <person name="Yeemin T."/>
            <person name="Harunari E."/>
            <person name="Igarashi Y."/>
            <person name="Sripreechasak P."/>
            <person name="Kanchanasin P."/>
            <person name="Tanasupawat S."/>
            <person name="Phongsopitanun W."/>
        </authorList>
    </citation>
    <scope>NUCLEOTIDE SEQUENCE</scope>
    <source>
        <strain evidence="2">JCM 31032</strain>
    </source>
</reference>
<dbReference type="Pfam" id="PF04149">
    <property type="entry name" value="DUF397"/>
    <property type="match status" value="1"/>
</dbReference>
<feature type="domain" description="DUF397" evidence="1">
    <location>
        <begin position="10"/>
        <end position="61"/>
    </location>
</feature>
<keyword evidence="3" id="KW-1185">Reference proteome</keyword>
<organism evidence="2 3">
    <name type="scientific">Kineosporia babensis</name>
    <dbReference type="NCBI Taxonomy" id="499548"/>
    <lineage>
        <taxon>Bacteria</taxon>
        <taxon>Bacillati</taxon>
        <taxon>Actinomycetota</taxon>
        <taxon>Actinomycetes</taxon>
        <taxon>Kineosporiales</taxon>
        <taxon>Kineosporiaceae</taxon>
        <taxon>Kineosporia</taxon>
    </lineage>
</organism>
<protein>
    <submittedName>
        <fullName evidence="2">DUF397 domain-containing protein</fullName>
    </submittedName>
</protein>